<keyword evidence="2" id="KW-1185">Reference proteome</keyword>
<gene>
    <name evidence="1" type="ORF">H9Q80_17670</name>
</gene>
<dbReference type="PROSITE" id="PS51273">
    <property type="entry name" value="GATASE_TYPE_1"/>
    <property type="match status" value="1"/>
</dbReference>
<dbReference type="InterPro" id="IPR044668">
    <property type="entry name" value="PuuD-like"/>
</dbReference>
<dbReference type="InterPro" id="IPR029062">
    <property type="entry name" value="Class_I_gatase-like"/>
</dbReference>
<dbReference type="GO" id="GO:0005829">
    <property type="term" value="C:cytosol"/>
    <property type="evidence" value="ECO:0007669"/>
    <property type="project" value="TreeGrafter"/>
</dbReference>
<dbReference type="GO" id="GO:0006598">
    <property type="term" value="P:polyamine catabolic process"/>
    <property type="evidence" value="ECO:0007669"/>
    <property type="project" value="TreeGrafter"/>
</dbReference>
<accession>A0A7G9GML7</accession>
<proteinExistence type="predicted"/>
<dbReference type="AlphaFoldDB" id="A0A7G9GML7"/>
<dbReference type="Gene3D" id="3.40.50.880">
    <property type="match status" value="1"/>
</dbReference>
<sequence>MKCAGIIGRLEDFEDQKKWFVNASYVKAIEALGWSIYPIVSNTSLIHALTICDCLIIPGGYDVQGYYVQEEKRAECTYYASMMDHFDFIVLDAFVKQKKPILGICRGIQIINLYFHGSLLTHMNEKTHAKNHMHSIYFASGSVLTQLYQTPCIVNSYHHQVIGKLGDDLQSLGYSEEMYVEAIAHKKLPILGVQWHPEKMDDDQILPYFFDILCA</sequence>
<dbReference type="PANTHER" id="PTHR43235:SF1">
    <property type="entry name" value="GLUTAMINE AMIDOTRANSFERASE PB2B2.05-RELATED"/>
    <property type="match status" value="1"/>
</dbReference>
<organism evidence="1 2">
    <name type="scientific">[Eubacterium] hominis</name>
    <dbReference type="NCBI Taxonomy" id="2764325"/>
    <lineage>
        <taxon>Bacteria</taxon>
        <taxon>Bacillati</taxon>
        <taxon>Bacillota</taxon>
        <taxon>Erysipelotrichia</taxon>
        <taxon>Erysipelotrichales</taxon>
        <taxon>Erysipelotrichaceae</taxon>
        <taxon>Amedibacillus</taxon>
    </lineage>
</organism>
<dbReference type="GO" id="GO:0033969">
    <property type="term" value="F:gamma-glutamyl-gamma-aminobutyrate hydrolase activity"/>
    <property type="evidence" value="ECO:0007669"/>
    <property type="project" value="TreeGrafter"/>
</dbReference>
<reference evidence="1 2" key="1">
    <citation type="submission" date="2020-08" db="EMBL/GenBank/DDBJ databases">
        <authorList>
            <person name="Liu C."/>
            <person name="Sun Q."/>
        </authorList>
    </citation>
    <scope>NUCLEOTIDE SEQUENCE [LARGE SCALE GENOMIC DNA]</scope>
    <source>
        <strain evidence="1 2">NSJ-61</strain>
    </source>
</reference>
<name>A0A7G9GML7_9FIRM</name>
<dbReference type="SUPFAM" id="SSF52317">
    <property type="entry name" value="Class I glutamine amidotransferase-like"/>
    <property type="match status" value="1"/>
</dbReference>
<evidence type="ECO:0000313" key="1">
    <source>
        <dbReference type="EMBL" id="QNM12049.1"/>
    </source>
</evidence>
<dbReference type="InterPro" id="IPR011697">
    <property type="entry name" value="Peptidase_C26"/>
</dbReference>
<evidence type="ECO:0000313" key="2">
    <source>
        <dbReference type="Proteomes" id="UP000515856"/>
    </source>
</evidence>
<dbReference type="Pfam" id="PF07722">
    <property type="entry name" value="Peptidase_C26"/>
    <property type="match status" value="1"/>
</dbReference>
<dbReference type="KEGG" id="ehn:H9Q80_17670"/>
<dbReference type="EMBL" id="CP060636">
    <property type="protein sequence ID" value="QNM12049.1"/>
    <property type="molecule type" value="Genomic_DNA"/>
</dbReference>
<dbReference type="PANTHER" id="PTHR43235">
    <property type="entry name" value="GLUTAMINE AMIDOTRANSFERASE PB2B2.05-RELATED"/>
    <property type="match status" value="1"/>
</dbReference>
<keyword evidence="1" id="KW-0378">Hydrolase</keyword>
<protein>
    <submittedName>
        <fullName evidence="1">Gamma-glutamyl-gamma-aminobutyrate hydrolase family protein</fullName>
    </submittedName>
</protein>
<dbReference type="Proteomes" id="UP000515856">
    <property type="component" value="Chromosome"/>
</dbReference>